<evidence type="ECO:0000256" key="3">
    <source>
        <dbReference type="ARBA" id="ARBA00022795"/>
    </source>
</evidence>
<keyword evidence="6" id="KW-0966">Cell projection</keyword>
<dbReference type="CDD" id="cd17470">
    <property type="entry name" value="T3SS_Flik_C"/>
    <property type="match status" value="1"/>
</dbReference>
<dbReference type="PANTHER" id="PTHR37533:SF2">
    <property type="entry name" value="FLAGELLAR HOOK-LENGTH CONTROL PROTEIN"/>
    <property type="match status" value="1"/>
</dbReference>
<feature type="domain" description="Flagellar hook-length control protein-like C-terminal" evidence="5">
    <location>
        <begin position="258"/>
        <end position="340"/>
    </location>
</feature>
<dbReference type="InterPro" id="IPR001635">
    <property type="entry name" value="Flag_hook_Flik"/>
</dbReference>
<gene>
    <name evidence="6" type="ORF">ACFOKJ_02210</name>
</gene>
<dbReference type="PANTHER" id="PTHR37533">
    <property type="entry name" value="FLAGELLAR HOOK-LENGTH CONTROL PROTEIN"/>
    <property type="match status" value="1"/>
</dbReference>
<evidence type="ECO:0000256" key="1">
    <source>
        <dbReference type="ARBA" id="ARBA00003944"/>
    </source>
</evidence>
<comment type="function">
    <text evidence="1">Controls the length of the flagellar hook.</text>
</comment>
<feature type="region of interest" description="Disordered" evidence="4">
    <location>
        <begin position="1"/>
        <end position="22"/>
    </location>
</feature>
<comment type="similarity">
    <text evidence="2">Belongs to the FliK family.</text>
</comment>
<comment type="caution">
    <text evidence="6">The sequence shown here is derived from an EMBL/GenBank/DDBJ whole genome shotgun (WGS) entry which is preliminary data.</text>
</comment>
<feature type="compositionally biased region" description="Basic and acidic residues" evidence="4">
    <location>
        <begin position="359"/>
        <end position="369"/>
    </location>
</feature>
<name>A0ABV7TNR6_9NEIS</name>
<sequence>MAHAISAASTVNHQTPSTAAAASAQSGDNSIFSLLLSQLQGSGEDATLSPGLGGLLGKGKAMAEPSAAGDASAFAQAVQLLMPGYQPLHGLPGSNGRQQLPESAGFAGQPLPSQAITALLASQAQHSEVISQRLAQADAAGAGEAAAFDVSQLLPGTDDGELAQLDTQATVAGLVEAGKGSARRGGVLPDDVRLMFRAEAAAADDELQQAVPQLDDTHAANLAAASLPTAGASQALNHELSQPMARGSQAWRHEFAEKLGQMVQFKLDSASIKVTPEHLGPLDISISFDSQNKAQINVVAANHAAREIVESSLPQLGRMLEQSGIQLGNVEVSSQQQFAQQQAQHWQHGQQRGQQQRTPADETQARGDEAVAALGAAELQPETVAASDQLSIRA</sequence>
<dbReference type="InterPro" id="IPR021136">
    <property type="entry name" value="Flagellar_hook_control-like_C"/>
</dbReference>
<dbReference type="Proteomes" id="UP001595636">
    <property type="component" value="Unassembled WGS sequence"/>
</dbReference>
<keyword evidence="6" id="KW-0969">Cilium</keyword>
<evidence type="ECO:0000259" key="5">
    <source>
        <dbReference type="Pfam" id="PF02120"/>
    </source>
</evidence>
<organism evidence="6 7">
    <name type="scientific">Vogesella amnigena</name>
    <dbReference type="NCBI Taxonomy" id="1507449"/>
    <lineage>
        <taxon>Bacteria</taxon>
        <taxon>Pseudomonadati</taxon>
        <taxon>Pseudomonadota</taxon>
        <taxon>Betaproteobacteria</taxon>
        <taxon>Neisseriales</taxon>
        <taxon>Chromobacteriaceae</taxon>
        <taxon>Vogesella</taxon>
    </lineage>
</organism>
<dbReference type="Gene3D" id="3.30.750.140">
    <property type="match status" value="1"/>
</dbReference>
<reference evidence="7" key="1">
    <citation type="journal article" date="2019" name="Int. J. Syst. Evol. Microbiol.">
        <title>The Global Catalogue of Microorganisms (GCM) 10K type strain sequencing project: providing services to taxonomists for standard genome sequencing and annotation.</title>
        <authorList>
            <consortium name="The Broad Institute Genomics Platform"/>
            <consortium name="The Broad Institute Genome Sequencing Center for Infectious Disease"/>
            <person name="Wu L."/>
            <person name="Ma J."/>
        </authorList>
    </citation>
    <scope>NUCLEOTIDE SEQUENCE [LARGE SCALE GENOMIC DNA]</scope>
    <source>
        <strain evidence="7">KCTC 42195</strain>
    </source>
</reference>
<evidence type="ECO:0000313" key="6">
    <source>
        <dbReference type="EMBL" id="MFC3624956.1"/>
    </source>
</evidence>
<dbReference type="InterPro" id="IPR038610">
    <property type="entry name" value="FliK-like_C_sf"/>
</dbReference>
<dbReference type="EMBL" id="JBHRYH010000005">
    <property type="protein sequence ID" value="MFC3624956.1"/>
    <property type="molecule type" value="Genomic_DNA"/>
</dbReference>
<dbReference type="InterPro" id="IPR052563">
    <property type="entry name" value="FliK"/>
</dbReference>
<feature type="region of interest" description="Disordered" evidence="4">
    <location>
        <begin position="336"/>
        <end position="394"/>
    </location>
</feature>
<feature type="compositionally biased region" description="Low complexity" evidence="4">
    <location>
        <begin position="336"/>
        <end position="357"/>
    </location>
</feature>
<proteinExistence type="inferred from homology"/>
<evidence type="ECO:0000256" key="4">
    <source>
        <dbReference type="SAM" id="MobiDB-lite"/>
    </source>
</evidence>
<keyword evidence="7" id="KW-1185">Reference proteome</keyword>
<dbReference type="Pfam" id="PF02120">
    <property type="entry name" value="Flg_hook"/>
    <property type="match status" value="1"/>
</dbReference>
<dbReference type="PRINTS" id="PR01007">
    <property type="entry name" value="FLGHOOKFLIK"/>
</dbReference>
<evidence type="ECO:0000313" key="7">
    <source>
        <dbReference type="Proteomes" id="UP001595636"/>
    </source>
</evidence>
<accession>A0ABV7TNR6</accession>
<protein>
    <submittedName>
        <fullName evidence="6">Flagellar hook-length control protein FliK</fullName>
    </submittedName>
</protein>
<evidence type="ECO:0000256" key="2">
    <source>
        <dbReference type="ARBA" id="ARBA00009149"/>
    </source>
</evidence>
<dbReference type="RefSeq" id="WP_390276361.1">
    <property type="nucleotide sequence ID" value="NZ_JBHRYH010000005.1"/>
</dbReference>
<keyword evidence="6" id="KW-0282">Flagellum</keyword>
<keyword evidence="3" id="KW-1005">Bacterial flagellum biogenesis</keyword>